<dbReference type="PANTHER" id="PTHR48475">
    <property type="entry name" value="RIBONUCLEASE H"/>
    <property type="match status" value="1"/>
</dbReference>
<proteinExistence type="predicted"/>
<accession>A0A438IVX9</accession>
<evidence type="ECO:0000313" key="2">
    <source>
        <dbReference type="Proteomes" id="UP000288805"/>
    </source>
</evidence>
<evidence type="ECO:0008006" key="3">
    <source>
        <dbReference type="Google" id="ProtNLM"/>
    </source>
</evidence>
<reference evidence="1 2" key="1">
    <citation type="journal article" date="2018" name="PLoS Genet.">
        <title>Population sequencing reveals clonal diversity and ancestral inbreeding in the grapevine cultivar Chardonnay.</title>
        <authorList>
            <person name="Roach M.J."/>
            <person name="Johnson D.L."/>
            <person name="Bohlmann J."/>
            <person name="van Vuuren H.J."/>
            <person name="Jones S.J."/>
            <person name="Pretorius I.S."/>
            <person name="Schmidt S.A."/>
            <person name="Borneman A.R."/>
        </authorList>
    </citation>
    <scope>NUCLEOTIDE SEQUENCE [LARGE SCALE GENOMIC DNA]</scope>
    <source>
        <strain evidence="2">cv. Chardonnay</strain>
        <tissue evidence="1">Leaf</tissue>
    </source>
</reference>
<comment type="caution">
    <text evidence="1">The sequence shown here is derived from an EMBL/GenBank/DDBJ whole genome shotgun (WGS) entry which is preliminary data.</text>
</comment>
<dbReference type="AlphaFoldDB" id="A0A438IVX9"/>
<dbReference type="EMBL" id="QGNW01000079">
    <property type="protein sequence ID" value="RVX00900.1"/>
    <property type="molecule type" value="Genomic_DNA"/>
</dbReference>
<dbReference type="PANTHER" id="PTHR48475:SF2">
    <property type="entry name" value="RIBONUCLEASE H"/>
    <property type="match status" value="1"/>
</dbReference>
<name>A0A438IVX9_VITVI</name>
<sequence>MARYLAKVRNTLQQFTEWTIEKIKRTDNRHADALAGIAASLPIKEAILLPIHVQTSPSVTETSTCNTIEATQANDQEWTDNIAEYLRTGTLPGDPKQAHKIRVQAAGFTLIGGHLYKRSFTGPYLRCLGHPEAQYVLAELHEEYAGIIREDDLWHIELIRKDTIGQQ</sequence>
<organism evidence="1 2">
    <name type="scientific">Vitis vinifera</name>
    <name type="common">Grape</name>
    <dbReference type="NCBI Taxonomy" id="29760"/>
    <lineage>
        <taxon>Eukaryota</taxon>
        <taxon>Viridiplantae</taxon>
        <taxon>Streptophyta</taxon>
        <taxon>Embryophyta</taxon>
        <taxon>Tracheophyta</taxon>
        <taxon>Spermatophyta</taxon>
        <taxon>Magnoliopsida</taxon>
        <taxon>eudicotyledons</taxon>
        <taxon>Gunneridae</taxon>
        <taxon>Pentapetalae</taxon>
        <taxon>rosids</taxon>
        <taxon>Vitales</taxon>
        <taxon>Vitaceae</taxon>
        <taxon>Viteae</taxon>
        <taxon>Vitis</taxon>
    </lineage>
</organism>
<evidence type="ECO:0000313" key="1">
    <source>
        <dbReference type="EMBL" id="RVX00900.1"/>
    </source>
</evidence>
<dbReference type="Proteomes" id="UP000288805">
    <property type="component" value="Unassembled WGS sequence"/>
</dbReference>
<gene>
    <name evidence="1" type="ORF">CK203_026494</name>
</gene>
<protein>
    <recommendedName>
        <fullName evidence="3">RNase H type-1 domain-containing protein</fullName>
    </recommendedName>
</protein>